<name>A0A7J5D4Q6_9ACTN</name>
<dbReference type="EMBL" id="WBKG01000045">
    <property type="protein sequence ID" value="KAB1979045.1"/>
    <property type="molecule type" value="Genomic_DNA"/>
</dbReference>
<dbReference type="PROSITE" id="PS00455">
    <property type="entry name" value="AMP_BINDING"/>
    <property type="match status" value="1"/>
</dbReference>
<dbReference type="GO" id="GO:0043041">
    <property type="term" value="P:amino acid activation for nonribosomal peptide biosynthetic process"/>
    <property type="evidence" value="ECO:0007669"/>
    <property type="project" value="TreeGrafter"/>
</dbReference>
<dbReference type="InterPro" id="IPR023213">
    <property type="entry name" value="CAT-like_dom_sf"/>
</dbReference>
<gene>
    <name evidence="6" type="ORF">F8144_37285</name>
</gene>
<dbReference type="InterPro" id="IPR001242">
    <property type="entry name" value="Condensation_dom"/>
</dbReference>
<evidence type="ECO:0000256" key="1">
    <source>
        <dbReference type="ARBA" id="ARBA00001957"/>
    </source>
</evidence>
<comment type="cofactor">
    <cofactor evidence="1">
        <name>pantetheine 4'-phosphate</name>
        <dbReference type="ChEBI" id="CHEBI:47942"/>
    </cofactor>
</comment>
<dbReference type="SUPFAM" id="SSF56801">
    <property type="entry name" value="Acetyl-CoA synthetase-like"/>
    <property type="match status" value="1"/>
</dbReference>
<dbReference type="InterPro" id="IPR029058">
    <property type="entry name" value="AB_hydrolase_fold"/>
</dbReference>
<protein>
    <submittedName>
        <fullName evidence="6">Amino acid adenylation domain-containing protein</fullName>
    </submittedName>
</protein>
<feature type="region of interest" description="Disordered" evidence="4">
    <location>
        <begin position="1022"/>
        <end position="1044"/>
    </location>
</feature>
<keyword evidence="7" id="KW-1185">Reference proteome</keyword>
<dbReference type="Pfam" id="PF13193">
    <property type="entry name" value="AMP-binding_C"/>
    <property type="match status" value="1"/>
</dbReference>
<dbReference type="Pfam" id="PF00501">
    <property type="entry name" value="AMP-binding"/>
    <property type="match status" value="1"/>
</dbReference>
<dbReference type="PROSITE" id="PS50075">
    <property type="entry name" value="CARRIER"/>
    <property type="match status" value="1"/>
</dbReference>
<keyword evidence="3" id="KW-0597">Phosphoprotein</keyword>
<dbReference type="InterPro" id="IPR042099">
    <property type="entry name" value="ANL_N_sf"/>
</dbReference>
<organism evidence="6 7">
    <name type="scientific">Streptomyces triticiradicis</name>
    <dbReference type="NCBI Taxonomy" id="2651189"/>
    <lineage>
        <taxon>Bacteria</taxon>
        <taxon>Bacillati</taxon>
        <taxon>Actinomycetota</taxon>
        <taxon>Actinomycetes</taxon>
        <taxon>Kitasatosporales</taxon>
        <taxon>Streptomycetaceae</taxon>
        <taxon>Streptomyces</taxon>
    </lineage>
</organism>
<dbReference type="SUPFAM" id="SSF52777">
    <property type="entry name" value="CoA-dependent acyltransferases"/>
    <property type="match status" value="2"/>
</dbReference>
<dbReference type="Pfam" id="PF00550">
    <property type="entry name" value="PP-binding"/>
    <property type="match status" value="1"/>
</dbReference>
<proteinExistence type="predicted"/>
<dbReference type="InterPro" id="IPR025110">
    <property type="entry name" value="AMP-bd_C"/>
</dbReference>
<dbReference type="InterPro" id="IPR009081">
    <property type="entry name" value="PP-bd_ACP"/>
</dbReference>
<evidence type="ECO:0000259" key="5">
    <source>
        <dbReference type="PROSITE" id="PS50075"/>
    </source>
</evidence>
<evidence type="ECO:0000313" key="6">
    <source>
        <dbReference type="EMBL" id="KAB1979045.1"/>
    </source>
</evidence>
<dbReference type="Gene3D" id="3.40.50.1820">
    <property type="entry name" value="alpha/beta hydrolase"/>
    <property type="match status" value="1"/>
</dbReference>
<comment type="caution">
    <text evidence="6">The sequence shown here is derived from an EMBL/GenBank/DDBJ whole genome shotgun (WGS) entry which is preliminary data.</text>
</comment>
<dbReference type="InterPro" id="IPR045851">
    <property type="entry name" value="AMP-bd_C_sf"/>
</dbReference>
<keyword evidence="2" id="KW-0596">Phosphopantetheine</keyword>
<dbReference type="Gene3D" id="3.30.300.30">
    <property type="match status" value="1"/>
</dbReference>
<dbReference type="GO" id="GO:0005737">
    <property type="term" value="C:cytoplasm"/>
    <property type="evidence" value="ECO:0007669"/>
    <property type="project" value="TreeGrafter"/>
</dbReference>
<dbReference type="InterPro" id="IPR010071">
    <property type="entry name" value="AA_adenyl_dom"/>
</dbReference>
<dbReference type="GO" id="GO:0008610">
    <property type="term" value="P:lipid biosynthetic process"/>
    <property type="evidence" value="ECO:0007669"/>
    <property type="project" value="UniProtKB-ARBA"/>
</dbReference>
<dbReference type="RefSeq" id="WP_151473861.1">
    <property type="nucleotide sequence ID" value="NZ_WBKG01000045.1"/>
</dbReference>
<dbReference type="InterPro" id="IPR020806">
    <property type="entry name" value="PKS_PP-bd"/>
</dbReference>
<feature type="domain" description="Carrier" evidence="5">
    <location>
        <begin position="949"/>
        <end position="1024"/>
    </location>
</feature>
<dbReference type="InterPro" id="IPR020845">
    <property type="entry name" value="AMP-binding_CS"/>
</dbReference>
<dbReference type="GO" id="GO:0017000">
    <property type="term" value="P:antibiotic biosynthetic process"/>
    <property type="evidence" value="ECO:0007669"/>
    <property type="project" value="UniProtKB-ARBA"/>
</dbReference>
<evidence type="ECO:0000256" key="3">
    <source>
        <dbReference type="ARBA" id="ARBA00022553"/>
    </source>
</evidence>
<dbReference type="CDD" id="cd05930">
    <property type="entry name" value="A_NRPS"/>
    <property type="match status" value="1"/>
</dbReference>
<reference evidence="6 7" key="1">
    <citation type="submission" date="2019-09" db="EMBL/GenBank/DDBJ databases">
        <title>Isolation and identification of active actinomycetes.</title>
        <authorList>
            <person name="Yu Z."/>
            <person name="Han C."/>
            <person name="Yu B."/>
        </authorList>
    </citation>
    <scope>NUCLEOTIDE SEQUENCE [LARGE SCALE GENOMIC DNA]</scope>
    <source>
        <strain evidence="6 7">NEAU-H2</strain>
    </source>
</reference>
<dbReference type="PANTHER" id="PTHR45527:SF1">
    <property type="entry name" value="FATTY ACID SYNTHASE"/>
    <property type="match status" value="1"/>
</dbReference>
<evidence type="ECO:0000313" key="7">
    <source>
        <dbReference type="Proteomes" id="UP000442990"/>
    </source>
</evidence>
<dbReference type="AlphaFoldDB" id="A0A7J5D4Q6"/>
<dbReference type="PANTHER" id="PTHR45527">
    <property type="entry name" value="NONRIBOSOMAL PEPTIDE SYNTHETASE"/>
    <property type="match status" value="1"/>
</dbReference>
<dbReference type="GO" id="GO:0044550">
    <property type="term" value="P:secondary metabolite biosynthetic process"/>
    <property type="evidence" value="ECO:0007669"/>
    <property type="project" value="TreeGrafter"/>
</dbReference>
<dbReference type="SUPFAM" id="SSF47336">
    <property type="entry name" value="ACP-like"/>
    <property type="match status" value="1"/>
</dbReference>
<evidence type="ECO:0000256" key="2">
    <source>
        <dbReference type="ARBA" id="ARBA00022450"/>
    </source>
</evidence>
<dbReference type="Gene3D" id="3.40.50.12780">
    <property type="entry name" value="N-terminal domain of ligase-like"/>
    <property type="match status" value="1"/>
</dbReference>
<dbReference type="GO" id="GO:0003824">
    <property type="term" value="F:catalytic activity"/>
    <property type="evidence" value="ECO:0007669"/>
    <property type="project" value="InterPro"/>
</dbReference>
<dbReference type="Gene3D" id="3.30.559.10">
    <property type="entry name" value="Chloramphenicol acetyltransferase-like domain"/>
    <property type="match status" value="1"/>
</dbReference>
<dbReference type="InterPro" id="IPR036736">
    <property type="entry name" value="ACP-like_sf"/>
</dbReference>
<dbReference type="InterPro" id="IPR000873">
    <property type="entry name" value="AMP-dep_synth/lig_dom"/>
</dbReference>
<dbReference type="Proteomes" id="UP000442990">
    <property type="component" value="Unassembled WGS sequence"/>
</dbReference>
<sequence>MWLLERLVPDSTANNLSLAFQVEGALDGPAIRRTLSILFRRYEVLRTVYFANGAELRKGVVPADEFDVPLEESDGPDVPSDAVADGLLPFVNRRFAFDGRPLVRAGLFHHADGDILCLAFHHLDYDIISGTTLLEEIIALYGELAVGREAPAALLEPVPAFHEPEPDAAGVEFWRGQLEGFDPDGLDLWCGAADAADPTLKGDQLVRTLSPEARTVLRTLQREVRAPEAVVLLTLFDVLLAAHGAGPDLSVGSPVSVRPPEAPRTVGHHTNVLPLRVRVAPEDGFRTLVRRVRDTYFGALAHAAVPEDTIAGLLPRAGSTWRNRLARHLFNYFPQLELTHFEIAGRSARPIVIENGYSKYDLEFFVASSPDVVQVTARYSSEKFGPADAEALLRRYEALLLAVAEDVERPVGELLVWSEQDHAVIDTANDTAVVHSPPGPANVLEAVHRHAGATPDAVAVQHGDREIGYRRLWEAGLAAHATLAASGVGPGDVVAIAASRSPELTAAVLGVWLTGAAYLPVDPEHPAQRVAYLLADSGARAVFTDRELPLPGAAELPRLSLPAIPGTAPQEPLAALPIRIDPESPAYLIYTSGSSGRPKGALLPHRAISNIASDYTVRLRATPQDATLWMTTFAFDMANLEHYVPLYSGGRIVVAPDEARTDGKVLRELIDRYAPRILQATPTTLRMVYEDVADRLAGRVVVTGAEPVPVVLAKRLLAVGAEVVNAYGPTETITWCTWGVVPDDLGDRISVGGPIQNIRMFVLAPDGRELPVGVRGEVCIAGDGVCLGYLGRPELNAERFGEHPRYGRFYRSGDLGQWLPDGTFELLGRADRQVKLRGNRIELGEIEATLLGHPGVKGAAAVVVGDRSADGRLVVFVEAAADAGEGLADSLWDFARAELPRAAVPQEFTVLDALPVNANEKVDHLALEALATSAGAARSAEESVVTGDETADPVVRGLIGLWRDLLGHDDVGADSNFFTSGGHSLLGAKLLQRIEEEYGVAVKLADLFGSPTPAAIAEILRSGAGDGTDSQDGEAGDTEGARTA</sequence>
<dbReference type="Pfam" id="PF00668">
    <property type="entry name" value="Condensation"/>
    <property type="match status" value="1"/>
</dbReference>
<dbReference type="Gene3D" id="3.30.559.30">
    <property type="entry name" value="Nonribosomal peptide synthetase, condensation domain"/>
    <property type="match status" value="1"/>
</dbReference>
<accession>A0A7J5D4Q6</accession>
<dbReference type="GO" id="GO:0031177">
    <property type="term" value="F:phosphopantetheine binding"/>
    <property type="evidence" value="ECO:0007669"/>
    <property type="project" value="InterPro"/>
</dbReference>
<dbReference type="NCBIfam" id="TIGR01733">
    <property type="entry name" value="AA-adenyl-dom"/>
    <property type="match status" value="1"/>
</dbReference>
<dbReference type="SMART" id="SM00823">
    <property type="entry name" value="PKS_PP"/>
    <property type="match status" value="1"/>
</dbReference>
<evidence type="ECO:0000256" key="4">
    <source>
        <dbReference type="SAM" id="MobiDB-lite"/>
    </source>
</evidence>
<dbReference type="PROSITE" id="PS00012">
    <property type="entry name" value="PHOSPHOPANTETHEINE"/>
    <property type="match status" value="1"/>
</dbReference>
<dbReference type="InterPro" id="IPR006162">
    <property type="entry name" value="Ppantetheine_attach_site"/>
</dbReference>